<evidence type="ECO:0000256" key="6">
    <source>
        <dbReference type="ARBA" id="ARBA00022723"/>
    </source>
</evidence>
<keyword evidence="10 13" id="KW-0408">Iron</keyword>
<dbReference type="InterPro" id="IPR008067">
    <property type="entry name" value="Cyt_P450_E_grp-I_CYP2A-like"/>
</dbReference>
<keyword evidence="9 14" id="KW-0560">Oxidoreductase</keyword>
<organism evidence="15 16">
    <name type="scientific">Engystomops pustulosus</name>
    <name type="common">Tungara frog</name>
    <name type="synonym">Physalaemus pustulosus</name>
    <dbReference type="NCBI Taxonomy" id="76066"/>
    <lineage>
        <taxon>Eukaryota</taxon>
        <taxon>Metazoa</taxon>
        <taxon>Chordata</taxon>
        <taxon>Craniata</taxon>
        <taxon>Vertebrata</taxon>
        <taxon>Euteleostomi</taxon>
        <taxon>Amphibia</taxon>
        <taxon>Batrachia</taxon>
        <taxon>Anura</taxon>
        <taxon>Neobatrachia</taxon>
        <taxon>Hyloidea</taxon>
        <taxon>Leptodactylidae</taxon>
        <taxon>Leiuperinae</taxon>
        <taxon>Engystomops</taxon>
    </lineage>
</organism>
<dbReference type="GO" id="GO:0008392">
    <property type="term" value="F:arachidonate epoxygenase activity"/>
    <property type="evidence" value="ECO:0007669"/>
    <property type="project" value="TreeGrafter"/>
</dbReference>
<keyword evidence="11 14" id="KW-0503">Monooxygenase</keyword>
<dbReference type="AlphaFoldDB" id="A0AAV6ZZH3"/>
<evidence type="ECO:0000256" key="4">
    <source>
        <dbReference type="ARBA" id="ARBA00010617"/>
    </source>
</evidence>
<evidence type="ECO:0000256" key="3">
    <source>
        <dbReference type="ARBA" id="ARBA00004586"/>
    </source>
</evidence>
<dbReference type="InterPro" id="IPR001128">
    <property type="entry name" value="Cyt_P450"/>
</dbReference>
<dbReference type="GO" id="GO:0016712">
    <property type="term" value="F:oxidoreductase activity, acting on paired donors, with incorporation or reduction of molecular oxygen, reduced flavin or flavoprotein as one donor, and incorporation of one atom of oxygen"/>
    <property type="evidence" value="ECO:0007669"/>
    <property type="project" value="InterPro"/>
</dbReference>
<keyword evidence="8" id="KW-0492">Microsome</keyword>
<dbReference type="Gene3D" id="1.10.630.10">
    <property type="entry name" value="Cytochrome P450"/>
    <property type="match status" value="1"/>
</dbReference>
<keyword evidence="5 13" id="KW-0349">Heme</keyword>
<evidence type="ECO:0000256" key="8">
    <source>
        <dbReference type="ARBA" id="ARBA00022848"/>
    </source>
</evidence>
<keyword evidence="6 13" id="KW-0479">Metal-binding</keyword>
<comment type="cofactor">
    <cofactor evidence="1 13">
        <name>heme</name>
        <dbReference type="ChEBI" id="CHEBI:30413"/>
    </cofactor>
</comment>
<evidence type="ECO:0000256" key="7">
    <source>
        <dbReference type="ARBA" id="ARBA00022824"/>
    </source>
</evidence>
<evidence type="ECO:0000256" key="12">
    <source>
        <dbReference type="ARBA" id="ARBA00023136"/>
    </source>
</evidence>
<dbReference type="FunFam" id="1.10.630.10:FF:000001">
    <property type="entry name" value="Cytochrome P450, family 2"/>
    <property type="match status" value="1"/>
</dbReference>
<evidence type="ECO:0000256" key="2">
    <source>
        <dbReference type="ARBA" id="ARBA00004524"/>
    </source>
</evidence>
<evidence type="ECO:0000256" key="13">
    <source>
        <dbReference type="PIRSR" id="PIRSR602401-1"/>
    </source>
</evidence>
<accession>A0AAV6ZZH3</accession>
<evidence type="ECO:0000256" key="14">
    <source>
        <dbReference type="RuleBase" id="RU000461"/>
    </source>
</evidence>
<sequence>MALSIATTLLLTTGVTLLIYLIKWWHGVKQKNLPPGPTPLPGLGNILQISTSELPQSLVKLGEKYGPVYTLYIANIRTLVLIGYDAVKEALVDRSDAFTDRGDTGLREFLSKDFGVIASSGERWKILRRFSLTTLRNFGMGKRSIEERIQEEARCLAEKFMKDKDTLIDPTLILRLAVSNVICSVVFGERFDYEDQKFLSLLSYIYDLIQVLSTRFGQLLNIFPTMMSRIPGPHQKIFKILDDLKLFVRERMDSHRATLDANCPRDFIDCFLIKMDEERKNKDTEFNETNLEATILDLFLAGTETTSLTLRYGFLILMKFPEIQEKIHEEIDQVIGKDRCPSIEDRSKMPYTEAVIHEIQRFSDIVPAGVPHAVSKDTTFRGYHIPKGTMVFPILTSVLKDPKQFKNSDEFDPGHFLDDKGGFKKSDAFMPFSTGKRMCLGEGLARMELFLFLTTILQKFTLEPTVDRKNLSIRPEPNTNASRPHTYQMKVIPRF</sequence>
<comment type="similarity">
    <text evidence="4 14">Belongs to the cytochrome P450 family.</text>
</comment>
<evidence type="ECO:0000256" key="11">
    <source>
        <dbReference type="ARBA" id="ARBA00023033"/>
    </source>
</evidence>
<dbReference type="PRINTS" id="PR01684">
    <property type="entry name" value="EP450ICYP2A"/>
</dbReference>
<dbReference type="PROSITE" id="PS00086">
    <property type="entry name" value="CYTOCHROME_P450"/>
    <property type="match status" value="1"/>
</dbReference>
<dbReference type="GO" id="GO:0019373">
    <property type="term" value="P:epoxygenase P450 pathway"/>
    <property type="evidence" value="ECO:0007669"/>
    <property type="project" value="TreeGrafter"/>
</dbReference>
<dbReference type="GO" id="GO:0020037">
    <property type="term" value="F:heme binding"/>
    <property type="evidence" value="ECO:0007669"/>
    <property type="project" value="InterPro"/>
</dbReference>
<evidence type="ECO:0000256" key="9">
    <source>
        <dbReference type="ARBA" id="ARBA00023002"/>
    </source>
</evidence>
<evidence type="ECO:0000313" key="15">
    <source>
        <dbReference type="EMBL" id="KAG8552902.1"/>
    </source>
</evidence>
<reference evidence="15" key="1">
    <citation type="thesis" date="2020" institute="ProQuest LLC" country="789 East Eisenhower Parkway, Ann Arbor, MI, USA">
        <title>Comparative Genomics and Chromosome Evolution.</title>
        <authorList>
            <person name="Mudd A.B."/>
        </authorList>
    </citation>
    <scope>NUCLEOTIDE SEQUENCE</scope>
    <source>
        <strain evidence="15">237g6f4</strain>
        <tissue evidence="15">Blood</tissue>
    </source>
</reference>
<protein>
    <submittedName>
        <fullName evidence="15">Uncharacterized protein</fullName>
    </submittedName>
</protein>
<dbReference type="Proteomes" id="UP000824782">
    <property type="component" value="Unassembled WGS sequence"/>
</dbReference>
<evidence type="ECO:0000313" key="16">
    <source>
        <dbReference type="Proteomes" id="UP000824782"/>
    </source>
</evidence>
<evidence type="ECO:0000256" key="1">
    <source>
        <dbReference type="ARBA" id="ARBA00001971"/>
    </source>
</evidence>
<evidence type="ECO:0000256" key="10">
    <source>
        <dbReference type="ARBA" id="ARBA00023004"/>
    </source>
</evidence>
<dbReference type="InterPro" id="IPR036396">
    <property type="entry name" value="Cyt_P450_sf"/>
</dbReference>
<gene>
    <name evidence="15" type="ORF">GDO81_003145</name>
</gene>
<dbReference type="PRINTS" id="PR00463">
    <property type="entry name" value="EP450I"/>
</dbReference>
<dbReference type="GO" id="GO:0005506">
    <property type="term" value="F:iron ion binding"/>
    <property type="evidence" value="ECO:0007669"/>
    <property type="project" value="InterPro"/>
</dbReference>
<keyword evidence="12" id="KW-0472">Membrane</keyword>
<dbReference type="PANTHER" id="PTHR24300:SF394">
    <property type="entry name" value="CYTOCHROME P450 2H2"/>
    <property type="match status" value="1"/>
</dbReference>
<comment type="subcellular location">
    <subcellularLocation>
        <location evidence="3">Endoplasmic reticulum membrane</location>
    </subcellularLocation>
    <subcellularLocation>
        <location evidence="2">Microsome membrane</location>
    </subcellularLocation>
</comment>
<keyword evidence="7" id="KW-0256">Endoplasmic reticulum</keyword>
<dbReference type="Pfam" id="PF00067">
    <property type="entry name" value="p450"/>
    <property type="match status" value="1"/>
</dbReference>
<dbReference type="GO" id="GO:0005789">
    <property type="term" value="C:endoplasmic reticulum membrane"/>
    <property type="evidence" value="ECO:0007669"/>
    <property type="project" value="UniProtKB-SubCell"/>
</dbReference>
<dbReference type="SUPFAM" id="SSF48264">
    <property type="entry name" value="Cytochrome P450"/>
    <property type="match status" value="1"/>
</dbReference>
<feature type="binding site" description="axial binding residue" evidence="13">
    <location>
        <position position="439"/>
    </location>
    <ligand>
        <name>heme</name>
        <dbReference type="ChEBI" id="CHEBI:30413"/>
    </ligand>
    <ligandPart>
        <name>Fe</name>
        <dbReference type="ChEBI" id="CHEBI:18248"/>
    </ligandPart>
</feature>
<comment type="caution">
    <text evidence="15">The sequence shown here is derived from an EMBL/GenBank/DDBJ whole genome shotgun (WGS) entry which is preliminary data.</text>
</comment>
<evidence type="ECO:0000256" key="5">
    <source>
        <dbReference type="ARBA" id="ARBA00022617"/>
    </source>
</evidence>
<dbReference type="PRINTS" id="PR00385">
    <property type="entry name" value="P450"/>
</dbReference>
<dbReference type="InterPro" id="IPR002401">
    <property type="entry name" value="Cyt_P450_E_grp-I"/>
</dbReference>
<dbReference type="EMBL" id="WNYA01000010">
    <property type="protein sequence ID" value="KAG8552902.1"/>
    <property type="molecule type" value="Genomic_DNA"/>
</dbReference>
<dbReference type="GO" id="GO:0006805">
    <property type="term" value="P:xenobiotic metabolic process"/>
    <property type="evidence" value="ECO:0007669"/>
    <property type="project" value="TreeGrafter"/>
</dbReference>
<dbReference type="InterPro" id="IPR050182">
    <property type="entry name" value="Cytochrome_P450_fam2"/>
</dbReference>
<dbReference type="PANTHER" id="PTHR24300">
    <property type="entry name" value="CYTOCHROME P450 508A4-RELATED"/>
    <property type="match status" value="1"/>
</dbReference>
<proteinExistence type="inferred from homology"/>
<keyword evidence="16" id="KW-1185">Reference proteome</keyword>
<dbReference type="InterPro" id="IPR017972">
    <property type="entry name" value="Cyt_P450_CS"/>
</dbReference>
<name>A0AAV6ZZH3_ENGPU</name>